<gene>
    <name evidence="9" type="primary">pheA</name>
    <name evidence="12" type="ORF">SAMN05660297_00884</name>
</gene>
<evidence type="ECO:0000259" key="11">
    <source>
        <dbReference type="PROSITE" id="PS51671"/>
    </source>
</evidence>
<dbReference type="InterPro" id="IPR001086">
    <property type="entry name" value="Preph_deHydtase"/>
</dbReference>
<comment type="pathway">
    <text evidence="1 9">Amino-acid biosynthesis; L-phenylalanine biosynthesis; phenylpyruvate from prephenate: step 1/1.</text>
</comment>
<organism evidence="12 13">
    <name type="scientific">Natronincola peptidivorans</name>
    <dbReference type="NCBI Taxonomy" id="426128"/>
    <lineage>
        <taxon>Bacteria</taxon>
        <taxon>Bacillati</taxon>
        <taxon>Bacillota</taxon>
        <taxon>Clostridia</taxon>
        <taxon>Peptostreptococcales</taxon>
        <taxon>Natronincolaceae</taxon>
        <taxon>Natronincola</taxon>
    </lineage>
</organism>
<evidence type="ECO:0000256" key="6">
    <source>
        <dbReference type="ARBA" id="ARBA00023222"/>
    </source>
</evidence>
<dbReference type="EC" id="4.2.1.51" evidence="2 9"/>
<dbReference type="Proteomes" id="UP000199568">
    <property type="component" value="Unassembled WGS sequence"/>
</dbReference>
<dbReference type="PROSITE" id="PS00858">
    <property type="entry name" value="PREPHENATE_DEHYDR_2"/>
    <property type="match status" value="1"/>
</dbReference>
<comment type="catalytic activity">
    <reaction evidence="8 9">
        <text>prephenate + H(+) = 3-phenylpyruvate + CO2 + H2O</text>
        <dbReference type="Rhea" id="RHEA:21648"/>
        <dbReference type="ChEBI" id="CHEBI:15377"/>
        <dbReference type="ChEBI" id="CHEBI:15378"/>
        <dbReference type="ChEBI" id="CHEBI:16526"/>
        <dbReference type="ChEBI" id="CHEBI:18005"/>
        <dbReference type="ChEBI" id="CHEBI:29934"/>
        <dbReference type="EC" id="4.2.1.51"/>
    </reaction>
</comment>
<feature type="domain" description="Prephenate dehydratase" evidence="10">
    <location>
        <begin position="2"/>
        <end position="178"/>
    </location>
</feature>
<evidence type="ECO:0000259" key="10">
    <source>
        <dbReference type="PROSITE" id="PS51171"/>
    </source>
</evidence>
<sequence>MELGYLGPMGSYSYTAAKYYDPKSLLVGMKTFREIITTVEEGSIEEGILPIENSTEGAVTQVMDNLMETEESKIQGEIILQVRHNLLTVAEDASELKYVLSHPQALEQCREFFANQFPEVVLIPCESSSTACKIAKEKGIEYGAIGNILAGENNGLHTLYKDIQDNLNNQTRFVIIGRKNTVPTGKDKTSIAFSFHDDFPGSLHSILKEFAEENINLTRIESRPAKTELGRYIFYVDFNGHQEDLQCKRVLNNIEKITNKLKIFGSYPIGQIY</sequence>
<dbReference type="PROSITE" id="PS51671">
    <property type="entry name" value="ACT"/>
    <property type="match status" value="1"/>
</dbReference>
<evidence type="ECO:0000256" key="1">
    <source>
        <dbReference type="ARBA" id="ARBA00004741"/>
    </source>
</evidence>
<dbReference type="PANTHER" id="PTHR21022:SF19">
    <property type="entry name" value="PREPHENATE DEHYDRATASE-RELATED"/>
    <property type="match status" value="1"/>
</dbReference>
<dbReference type="InterPro" id="IPR002912">
    <property type="entry name" value="ACT_dom"/>
</dbReference>
<reference evidence="12 13" key="1">
    <citation type="submission" date="2016-10" db="EMBL/GenBank/DDBJ databases">
        <authorList>
            <person name="de Groot N.N."/>
        </authorList>
    </citation>
    <scope>NUCLEOTIDE SEQUENCE [LARGE SCALE GENOMIC DNA]</scope>
    <source>
        <strain evidence="12 13">DSM 18979</strain>
    </source>
</reference>
<dbReference type="EMBL" id="FOHU01000002">
    <property type="protein sequence ID" value="SES89111.1"/>
    <property type="molecule type" value="Genomic_DNA"/>
</dbReference>
<dbReference type="GO" id="GO:0009094">
    <property type="term" value="P:L-phenylalanine biosynthetic process"/>
    <property type="evidence" value="ECO:0007669"/>
    <property type="project" value="UniProtKB-UniPathway"/>
</dbReference>
<accession>A0A1I0A4R7</accession>
<evidence type="ECO:0000256" key="8">
    <source>
        <dbReference type="ARBA" id="ARBA00047848"/>
    </source>
</evidence>
<dbReference type="SUPFAM" id="SSF53850">
    <property type="entry name" value="Periplasmic binding protein-like II"/>
    <property type="match status" value="1"/>
</dbReference>
<dbReference type="InterPro" id="IPR018528">
    <property type="entry name" value="Preph_deHydtase_CS"/>
</dbReference>
<evidence type="ECO:0000256" key="4">
    <source>
        <dbReference type="ARBA" id="ARBA00022605"/>
    </source>
</evidence>
<dbReference type="GO" id="GO:0005737">
    <property type="term" value="C:cytoplasm"/>
    <property type="evidence" value="ECO:0007669"/>
    <property type="project" value="TreeGrafter"/>
</dbReference>
<name>A0A1I0A4R7_9FIRM</name>
<proteinExistence type="predicted"/>
<dbReference type="RefSeq" id="WP_090439865.1">
    <property type="nucleotide sequence ID" value="NZ_FOHU01000002.1"/>
</dbReference>
<evidence type="ECO:0000313" key="12">
    <source>
        <dbReference type="EMBL" id="SES89111.1"/>
    </source>
</evidence>
<dbReference type="NCBIfam" id="NF008865">
    <property type="entry name" value="PRK11898.1"/>
    <property type="match status" value="1"/>
</dbReference>
<evidence type="ECO:0000256" key="7">
    <source>
        <dbReference type="ARBA" id="ARBA00023239"/>
    </source>
</evidence>
<dbReference type="Pfam" id="PF00800">
    <property type="entry name" value="PDT"/>
    <property type="match status" value="1"/>
</dbReference>
<keyword evidence="5 9" id="KW-0057">Aromatic amino acid biosynthesis</keyword>
<evidence type="ECO:0000256" key="3">
    <source>
        <dbReference type="ARBA" id="ARBA00021872"/>
    </source>
</evidence>
<evidence type="ECO:0000256" key="2">
    <source>
        <dbReference type="ARBA" id="ARBA00013147"/>
    </source>
</evidence>
<dbReference type="FunFam" id="3.30.70.260:FF:000012">
    <property type="entry name" value="Prephenate dehydratase"/>
    <property type="match status" value="1"/>
</dbReference>
<dbReference type="CDD" id="cd04905">
    <property type="entry name" value="ACT_CM-PDT"/>
    <property type="match status" value="1"/>
</dbReference>
<evidence type="ECO:0000313" key="13">
    <source>
        <dbReference type="Proteomes" id="UP000199568"/>
    </source>
</evidence>
<evidence type="ECO:0000256" key="5">
    <source>
        <dbReference type="ARBA" id="ARBA00023141"/>
    </source>
</evidence>
<keyword evidence="13" id="KW-1185">Reference proteome</keyword>
<dbReference type="STRING" id="426128.SAMN05660297_00884"/>
<dbReference type="AlphaFoldDB" id="A0A1I0A4R7"/>
<dbReference type="InterPro" id="IPR045865">
    <property type="entry name" value="ACT-like_dom_sf"/>
</dbReference>
<dbReference type="SUPFAM" id="SSF55021">
    <property type="entry name" value="ACT-like"/>
    <property type="match status" value="1"/>
</dbReference>
<keyword evidence="6 9" id="KW-0584">Phenylalanine biosynthesis</keyword>
<feature type="domain" description="ACT" evidence="11">
    <location>
        <begin position="191"/>
        <end position="268"/>
    </location>
</feature>
<evidence type="ECO:0000256" key="9">
    <source>
        <dbReference type="RuleBase" id="RU361254"/>
    </source>
</evidence>
<dbReference type="Pfam" id="PF01842">
    <property type="entry name" value="ACT"/>
    <property type="match status" value="1"/>
</dbReference>
<dbReference type="Gene3D" id="3.40.190.10">
    <property type="entry name" value="Periplasmic binding protein-like II"/>
    <property type="match status" value="2"/>
</dbReference>
<dbReference type="Gene3D" id="3.30.70.260">
    <property type="match status" value="1"/>
</dbReference>
<keyword evidence="4 9" id="KW-0028">Amino-acid biosynthesis</keyword>
<dbReference type="UniPathway" id="UPA00121">
    <property type="reaction ID" value="UER00345"/>
</dbReference>
<dbReference type="OrthoDB" id="9802281at2"/>
<protein>
    <recommendedName>
        <fullName evidence="3 9">Prephenate dehydratase</fullName>
        <shortName evidence="9">PDT</shortName>
        <ecNumber evidence="2 9">4.2.1.51</ecNumber>
    </recommendedName>
</protein>
<dbReference type="GO" id="GO:0004664">
    <property type="term" value="F:prephenate dehydratase activity"/>
    <property type="evidence" value="ECO:0007669"/>
    <property type="project" value="UniProtKB-UniRule"/>
</dbReference>
<keyword evidence="7 9" id="KW-0456">Lyase</keyword>
<dbReference type="PROSITE" id="PS51171">
    <property type="entry name" value="PREPHENATE_DEHYDR_3"/>
    <property type="match status" value="1"/>
</dbReference>
<dbReference type="PANTHER" id="PTHR21022">
    <property type="entry name" value="PREPHENATE DEHYDRATASE P PROTEIN"/>
    <property type="match status" value="1"/>
</dbReference>